<evidence type="ECO:0000313" key="2">
    <source>
        <dbReference type="Proteomes" id="UP000055048"/>
    </source>
</evidence>
<organism evidence="1 2">
    <name type="scientific">Trichinella murrelli</name>
    <dbReference type="NCBI Taxonomy" id="144512"/>
    <lineage>
        <taxon>Eukaryota</taxon>
        <taxon>Metazoa</taxon>
        <taxon>Ecdysozoa</taxon>
        <taxon>Nematoda</taxon>
        <taxon>Enoplea</taxon>
        <taxon>Dorylaimia</taxon>
        <taxon>Trichinellida</taxon>
        <taxon>Trichinellidae</taxon>
        <taxon>Trichinella</taxon>
    </lineage>
</organism>
<evidence type="ECO:0000313" key="1">
    <source>
        <dbReference type="EMBL" id="KRX39046.1"/>
    </source>
</evidence>
<comment type="caution">
    <text evidence="1">The sequence shown here is derived from an EMBL/GenBank/DDBJ whole genome shotgun (WGS) entry which is preliminary data.</text>
</comment>
<proteinExistence type="predicted"/>
<reference evidence="1 2" key="1">
    <citation type="submission" date="2015-01" db="EMBL/GenBank/DDBJ databases">
        <title>Evolution of Trichinella species and genotypes.</title>
        <authorList>
            <person name="Korhonen P.K."/>
            <person name="Edoardo P."/>
            <person name="Giuseppe L.R."/>
            <person name="Gasser R.B."/>
        </authorList>
    </citation>
    <scope>NUCLEOTIDE SEQUENCE [LARGE SCALE GENOMIC DNA]</scope>
    <source>
        <strain evidence="1">ISS417</strain>
    </source>
</reference>
<sequence length="71" mass="8280">MICCKRVRKIIDFPERNSKVDWFCSFRFTFETLLAVLEMQLRASSSLHLDGASKCLHFINCRLGLVNDNKL</sequence>
<protein>
    <submittedName>
        <fullName evidence="1">Uncharacterized protein</fullName>
    </submittedName>
</protein>
<dbReference type="Proteomes" id="UP000055048">
    <property type="component" value="Unassembled WGS sequence"/>
</dbReference>
<accession>A0A0V0TJB3</accession>
<dbReference type="EMBL" id="JYDJ01000245">
    <property type="protein sequence ID" value="KRX39046.1"/>
    <property type="molecule type" value="Genomic_DNA"/>
</dbReference>
<gene>
    <name evidence="1" type="ORF">T05_6206</name>
</gene>
<name>A0A0V0TJB3_9BILA</name>
<keyword evidence="2" id="KW-1185">Reference proteome</keyword>
<dbReference type="AlphaFoldDB" id="A0A0V0TJB3"/>